<protein>
    <submittedName>
        <fullName evidence="2">Uncharacterized protein</fullName>
    </submittedName>
</protein>
<evidence type="ECO:0000256" key="1">
    <source>
        <dbReference type="SAM" id="MobiDB-lite"/>
    </source>
</evidence>
<proteinExistence type="predicted"/>
<gene>
    <name evidence="2" type="ORF">HJG60_008013</name>
</gene>
<reference evidence="2 3" key="1">
    <citation type="journal article" date="2020" name="Nature">
        <title>Six reference-quality genomes reveal evolution of bat adaptations.</title>
        <authorList>
            <person name="Jebb D."/>
            <person name="Huang Z."/>
            <person name="Pippel M."/>
            <person name="Hughes G.M."/>
            <person name="Lavrichenko K."/>
            <person name="Devanna P."/>
            <person name="Winkler S."/>
            <person name="Jermiin L.S."/>
            <person name="Skirmuntt E.C."/>
            <person name="Katzourakis A."/>
            <person name="Burkitt-Gray L."/>
            <person name="Ray D.A."/>
            <person name="Sullivan K.A.M."/>
            <person name="Roscito J.G."/>
            <person name="Kirilenko B.M."/>
            <person name="Davalos L.M."/>
            <person name="Corthals A.P."/>
            <person name="Power M.L."/>
            <person name="Jones G."/>
            <person name="Ransome R.D."/>
            <person name="Dechmann D.K.N."/>
            <person name="Locatelli A.G."/>
            <person name="Puechmaille S.J."/>
            <person name="Fedrigo O."/>
            <person name="Jarvis E.D."/>
            <person name="Hiller M."/>
            <person name="Vernes S.C."/>
            <person name="Myers E.W."/>
            <person name="Teeling E.C."/>
        </authorList>
    </citation>
    <scope>NUCLEOTIDE SEQUENCE [LARGE SCALE GENOMIC DNA]</scope>
    <source>
        <strain evidence="2">Bat1K_MPI-CBG_1</strain>
    </source>
</reference>
<name>A0A834BI16_9CHIR</name>
<evidence type="ECO:0000313" key="3">
    <source>
        <dbReference type="Proteomes" id="UP000664940"/>
    </source>
</evidence>
<evidence type="ECO:0000313" key="2">
    <source>
        <dbReference type="EMBL" id="KAF6131124.1"/>
    </source>
</evidence>
<organism evidence="2 3">
    <name type="scientific">Phyllostomus discolor</name>
    <name type="common">pale spear-nosed bat</name>
    <dbReference type="NCBI Taxonomy" id="89673"/>
    <lineage>
        <taxon>Eukaryota</taxon>
        <taxon>Metazoa</taxon>
        <taxon>Chordata</taxon>
        <taxon>Craniata</taxon>
        <taxon>Vertebrata</taxon>
        <taxon>Euteleostomi</taxon>
        <taxon>Mammalia</taxon>
        <taxon>Eutheria</taxon>
        <taxon>Laurasiatheria</taxon>
        <taxon>Chiroptera</taxon>
        <taxon>Yangochiroptera</taxon>
        <taxon>Phyllostomidae</taxon>
        <taxon>Phyllostominae</taxon>
        <taxon>Phyllostomus</taxon>
    </lineage>
</organism>
<dbReference type="AlphaFoldDB" id="A0A834BI16"/>
<sequence>MGGLPLLLGESPRPSGAQRWRWTRGSPVSPKAAVGVRVHVAPQRGEVPGGLGSLFPPRRLPATALVQPLPSSPVRPELADIPTPGTASRSSECRGPGFPRHPLPPDLAAGRWELAATASRLPAPVSARPGDPAPRVGTGD</sequence>
<feature type="region of interest" description="Disordered" evidence="1">
    <location>
        <begin position="1"/>
        <end position="28"/>
    </location>
</feature>
<feature type="region of interest" description="Disordered" evidence="1">
    <location>
        <begin position="67"/>
        <end position="140"/>
    </location>
</feature>
<dbReference type="Proteomes" id="UP000664940">
    <property type="component" value="Unassembled WGS sequence"/>
</dbReference>
<accession>A0A834BI16</accession>
<comment type="caution">
    <text evidence="2">The sequence shown here is derived from an EMBL/GenBank/DDBJ whole genome shotgun (WGS) entry which is preliminary data.</text>
</comment>
<dbReference type="EMBL" id="JABVXQ010000001">
    <property type="protein sequence ID" value="KAF6131124.1"/>
    <property type="molecule type" value="Genomic_DNA"/>
</dbReference>